<organism evidence="7 8">
    <name type="scientific">Sediminivirga luteola</name>
    <dbReference type="NCBI Taxonomy" id="1774748"/>
    <lineage>
        <taxon>Bacteria</taxon>
        <taxon>Bacillati</taxon>
        <taxon>Actinomycetota</taxon>
        <taxon>Actinomycetes</taxon>
        <taxon>Micrococcales</taxon>
        <taxon>Brevibacteriaceae</taxon>
        <taxon>Sediminivirga</taxon>
    </lineage>
</organism>
<dbReference type="FunFam" id="3.40.640.10:FF:000024">
    <property type="entry name" value="Kynurenine--oxoglutarate transaminase 3"/>
    <property type="match status" value="1"/>
</dbReference>
<keyword evidence="4" id="KW-0808">Transferase</keyword>
<comment type="cofactor">
    <cofactor evidence="1">
        <name>pyridoxal 5'-phosphate</name>
        <dbReference type="ChEBI" id="CHEBI:597326"/>
    </cofactor>
</comment>
<keyword evidence="8" id="KW-1185">Reference proteome</keyword>
<sequence>MSALWQDIARAAGVLGEDGRPGATIFAEMTALAQRTGAINLGQGAPGTPADPLVAQAAIEAIQGGVNQYPPVQGNPVLLEAVQVHQQRFYGRQVATEEIVVTTGATEALFSAILALAPAGSEVVVFEPYYDSYAAAAAAAGASVRTVPLDPVGFGFDPAALEAAVSERTSVIVVNDPHNPTGKVFRREELELIVAAAQAHDAWIVTDEVYEHLVFDDLAHVPVATLPGAAERTVTISSAGKTFNVTGWKVGWAIAPAEVRAAIQSIKQYTTFVSAGPFQPAVAAGLAGDDASYAARAESLQHRRDLLLAGLARIPGLRTGVPGAGYFAIADFSEVTDLDARSIIARMAELIGIVAVPVPALCAPGSVVQEQLRGHVRFSFCQSHADMAEAAERLAGLDPSRL</sequence>
<protein>
    <submittedName>
        <fullName evidence="7">Aminotransferase</fullName>
    </submittedName>
</protein>
<dbReference type="GO" id="GO:0030170">
    <property type="term" value="F:pyridoxal phosphate binding"/>
    <property type="evidence" value="ECO:0007669"/>
    <property type="project" value="InterPro"/>
</dbReference>
<dbReference type="Pfam" id="PF00155">
    <property type="entry name" value="Aminotran_1_2"/>
    <property type="match status" value="1"/>
</dbReference>
<proteinExistence type="inferred from homology"/>
<evidence type="ECO:0000313" key="7">
    <source>
        <dbReference type="EMBL" id="GGA07573.1"/>
    </source>
</evidence>
<accession>A0A8J2TWD1</accession>
<dbReference type="InterPro" id="IPR051326">
    <property type="entry name" value="Kynurenine-oxoglutarate_AT"/>
</dbReference>
<dbReference type="GO" id="GO:0016212">
    <property type="term" value="F:kynurenine-oxoglutarate transaminase activity"/>
    <property type="evidence" value="ECO:0007669"/>
    <property type="project" value="TreeGrafter"/>
</dbReference>
<dbReference type="PANTHER" id="PTHR43807">
    <property type="entry name" value="FI04487P"/>
    <property type="match status" value="1"/>
</dbReference>
<dbReference type="InterPro" id="IPR015421">
    <property type="entry name" value="PyrdxlP-dep_Trfase_major"/>
</dbReference>
<dbReference type="InterPro" id="IPR004839">
    <property type="entry name" value="Aminotransferase_I/II_large"/>
</dbReference>
<evidence type="ECO:0000313" key="8">
    <source>
        <dbReference type="Proteomes" id="UP000616114"/>
    </source>
</evidence>
<dbReference type="InterPro" id="IPR015424">
    <property type="entry name" value="PyrdxlP-dep_Trfase"/>
</dbReference>
<dbReference type="Gene3D" id="3.90.1150.10">
    <property type="entry name" value="Aspartate Aminotransferase, domain 1"/>
    <property type="match status" value="1"/>
</dbReference>
<evidence type="ECO:0000259" key="6">
    <source>
        <dbReference type="Pfam" id="PF00155"/>
    </source>
</evidence>
<keyword evidence="5" id="KW-0663">Pyridoxal phosphate</keyword>
<gene>
    <name evidence="7" type="ORF">GCM10011333_07880</name>
</gene>
<evidence type="ECO:0000256" key="3">
    <source>
        <dbReference type="ARBA" id="ARBA00022576"/>
    </source>
</evidence>
<dbReference type="InterPro" id="IPR015422">
    <property type="entry name" value="PyrdxlP-dep_Trfase_small"/>
</dbReference>
<dbReference type="RefSeq" id="WP_188549632.1">
    <property type="nucleotide sequence ID" value="NZ_BMFY01000003.1"/>
</dbReference>
<evidence type="ECO:0000256" key="4">
    <source>
        <dbReference type="ARBA" id="ARBA00022679"/>
    </source>
</evidence>
<evidence type="ECO:0000256" key="5">
    <source>
        <dbReference type="ARBA" id="ARBA00022898"/>
    </source>
</evidence>
<dbReference type="Gene3D" id="3.40.640.10">
    <property type="entry name" value="Type I PLP-dependent aspartate aminotransferase-like (Major domain)"/>
    <property type="match status" value="1"/>
</dbReference>
<dbReference type="SUPFAM" id="SSF53383">
    <property type="entry name" value="PLP-dependent transferases"/>
    <property type="match status" value="1"/>
</dbReference>
<evidence type="ECO:0000256" key="2">
    <source>
        <dbReference type="ARBA" id="ARBA00007441"/>
    </source>
</evidence>
<feature type="domain" description="Aminotransferase class I/classII large" evidence="6">
    <location>
        <begin position="38"/>
        <end position="394"/>
    </location>
</feature>
<dbReference type="GO" id="GO:0005737">
    <property type="term" value="C:cytoplasm"/>
    <property type="evidence" value="ECO:0007669"/>
    <property type="project" value="TreeGrafter"/>
</dbReference>
<reference evidence="7" key="2">
    <citation type="submission" date="2020-09" db="EMBL/GenBank/DDBJ databases">
        <authorList>
            <person name="Sun Q."/>
            <person name="Zhou Y."/>
        </authorList>
    </citation>
    <scope>NUCLEOTIDE SEQUENCE</scope>
    <source>
        <strain evidence="7">CGMCC 1.12785</strain>
    </source>
</reference>
<keyword evidence="3 7" id="KW-0032">Aminotransferase</keyword>
<comment type="similarity">
    <text evidence="2">Belongs to the class-I pyridoxal-phosphate-dependent aminotransferase family.</text>
</comment>
<dbReference type="Proteomes" id="UP000616114">
    <property type="component" value="Unassembled WGS sequence"/>
</dbReference>
<name>A0A8J2TWD1_9MICO</name>
<dbReference type="PANTHER" id="PTHR43807:SF20">
    <property type="entry name" value="FI04487P"/>
    <property type="match status" value="1"/>
</dbReference>
<dbReference type="EMBL" id="BMFY01000003">
    <property type="protein sequence ID" value="GGA07573.1"/>
    <property type="molecule type" value="Genomic_DNA"/>
</dbReference>
<evidence type="ECO:0000256" key="1">
    <source>
        <dbReference type="ARBA" id="ARBA00001933"/>
    </source>
</evidence>
<reference evidence="7" key="1">
    <citation type="journal article" date="2014" name="Int. J. Syst. Evol. Microbiol.">
        <title>Complete genome sequence of Corynebacterium casei LMG S-19264T (=DSM 44701T), isolated from a smear-ripened cheese.</title>
        <authorList>
            <consortium name="US DOE Joint Genome Institute (JGI-PGF)"/>
            <person name="Walter F."/>
            <person name="Albersmeier A."/>
            <person name="Kalinowski J."/>
            <person name="Ruckert C."/>
        </authorList>
    </citation>
    <scope>NUCLEOTIDE SEQUENCE</scope>
    <source>
        <strain evidence="7">CGMCC 1.12785</strain>
    </source>
</reference>
<dbReference type="AlphaFoldDB" id="A0A8J2TWD1"/>
<comment type="caution">
    <text evidence="7">The sequence shown here is derived from an EMBL/GenBank/DDBJ whole genome shotgun (WGS) entry which is preliminary data.</text>
</comment>
<dbReference type="CDD" id="cd00609">
    <property type="entry name" value="AAT_like"/>
    <property type="match status" value="1"/>
</dbReference>